<keyword evidence="1" id="KW-1133">Transmembrane helix</keyword>
<dbReference type="Pfam" id="PF16192">
    <property type="entry name" value="PMT_4TMC"/>
    <property type="match status" value="1"/>
</dbReference>
<dbReference type="UniPathway" id="UPA00378"/>
<feature type="transmembrane region" description="Helical" evidence="1">
    <location>
        <begin position="132"/>
        <end position="149"/>
    </location>
</feature>
<feature type="transmembrane region" description="Helical" evidence="1">
    <location>
        <begin position="338"/>
        <end position="357"/>
    </location>
</feature>
<proteinExistence type="inferred from homology"/>
<dbReference type="Proteomes" id="UP000033203">
    <property type="component" value="Unassembled WGS sequence"/>
</dbReference>
<feature type="transmembrane region" description="Helical" evidence="1">
    <location>
        <begin position="291"/>
        <end position="308"/>
    </location>
</feature>
<feature type="transmembrane region" description="Helical" evidence="1">
    <location>
        <begin position="369"/>
        <end position="390"/>
    </location>
</feature>
<organism evidence="4 5">
    <name type="scientific">Sphingomonas melonis</name>
    <dbReference type="NCBI Taxonomy" id="152682"/>
    <lineage>
        <taxon>Bacteria</taxon>
        <taxon>Pseudomonadati</taxon>
        <taxon>Pseudomonadota</taxon>
        <taxon>Alphaproteobacteria</taxon>
        <taxon>Sphingomonadales</taxon>
        <taxon>Sphingomonadaceae</taxon>
        <taxon>Sphingomonas</taxon>
    </lineage>
</organism>
<dbReference type="PANTHER" id="PTHR10050:SF46">
    <property type="entry name" value="PROTEIN O-MANNOSYL-TRANSFERASE 2"/>
    <property type="match status" value="1"/>
</dbReference>
<dbReference type="AlphaFoldDB" id="A0A0D1MNK6"/>
<gene>
    <name evidence="4" type="ORF">SR41_05975</name>
</gene>
<comment type="subcellular location">
    <subcellularLocation>
        <location evidence="1">Cell membrane</location>
    </subcellularLocation>
</comment>
<dbReference type="GO" id="GO:0012505">
    <property type="term" value="C:endomembrane system"/>
    <property type="evidence" value="ECO:0007669"/>
    <property type="project" value="UniProtKB-SubCell"/>
</dbReference>
<comment type="pathway">
    <text evidence="1">Protein modification; protein glycosylation.</text>
</comment>
<feature type="domain" description="Glycosyltransferase RgtA/B/C/D-like" evidence="2">
    <location>
        <begin position="57"/>
        <end position="214"/>
    </location>
</feature>
<dbReference type="PANTHER" id="PTHR10050">
    <property type="entry name" value="DOLICHYL-PHOSPHATE-MANNOSE--PROTEIN MANNOSYLTRANSFERASE"/>
    <property type="match status" value="1"/>
</dbReference>
<feature type="transmembrane region" description="Helical" evidence="1">
    <location>
        <begin position="77"/>
        <end position="101"/>
    </location>
</feature>
<protein>
    <recommendedName>
        <fullName evidence="1">Polyprenol-phosphate-mannose--protein mannosyltransferase</fullName>
        <ecNumber evidence="1">2.4.1.-</ecNumber>
    </recommendedName>
</protein>
<name>A0A0D1MNK6_9SPHN</name>
<reference evidence="4 5" key="1">
    <citation type="submission" date="2015-01" db="EMBL/GenBank/DDBJ databases">
        <title>Genome of Sphingomonas taxi strain 30a.</title>
        <authorList>
            <person name="Eevers N."/>
            <person name="Van Hamme J."/>
            <person name="Bottos E."/>
            <person name="Weyens N."/>
            <person name="Vangronsveld J."/>
        </authorList>
    </citation>
    <scope>NUCLEOTIDE SEQUENCE [LARGE SCALE GENOMIC DNA]</scope>
    <source>
        <strain evidence="4 5">30a</strain>
    </source>
</reference>
<comment type="caution">
    <text evidence="4">The sequence shown here is derived from an EMBL/GenBank/DDBJ whole genome shotgun (WGS) entry which is preliminary data.</text>
</comment>
<dbReference type="EC" id="2.4.1.-" evidence="1"/>
<dbReference type="PATRIC" id="fig|1549858.7.peg.2944"/>
<keyword evidence="1" id="KW-1003">Cell membrane</keyword>
<evidence type="ECO:0000259" key="2">
    <source>
        <dbReference type="Pfam" id="PF13231"/>
    </source>
</evidence>
<dbReference type="InterPro" id="IPR032421">
    <property type="entry name" value="PMT_4TMC"/>
</dbReference>
<feature type="domain" description="Protein O-mannosyl-transferase C-terminal four TM" evidence="3">
    <location>
        <begin position="235"/>
        <end position="405"/>
    </location>
</feature>
<dbReference type="Pfam" id="PF13231">
    <property type="entry name" value="PMT_2"/>
    <property type="match status" value="1"/>
</dbReference>
<dbReference type="InterPro" id="IPR038731">
    <property type="entry name" value="RgtA/B/C-like"/>
</dbReference>
<evidence type="ECO:0000313" key="4">
    <source>
        <dbReference type="EMBL" id="KIU29021.1"/>
    </source>
</evidence>
<keyword evidence="1" id="KW-0812">Transmembrane</keyword>
<accession>A0A0D1MNK6</accession>
<comment type="function">
    <text evidence="1">Protein O-mannosyltransferase that catalyzes the transfer of a single mannose residue from a polyprenol phospho-mannosyl lipidic donor to the hydroxyl group of selected serine and threonine residues in acceptor proteins.</text>
</comment>
<feature type="transmembrane region" description="Helical" evidence="1">
    <location>
        <begin position="202"/>
        <end position="226"/>
    </location>
</feature>
<keyword evidence="1 4" id="KW-0328">Glycosyltransferase</keyword>
<dbReference type="InterPro" id="IPR027005">
    <property type="entry name" value="PMT-like"/>
</dbReference>
<dbReference type="GO" id="GO:0005886">
    <property type="term" value="C:plasma membrane"/>
    <property type="evidence" value="ECO:0007669"/>
    <property type="project" value="UniProtKB-SubCell"/>
</dbReference>
<keyword evidence="1 4" id="KW-0808">Transferase</keyword>
<sequence length="406" mass="45073">MRLFHRPLPAALGLGLIAQLLFSWRLTTPHTLVFDEVHYVPAARMLRDLGGPVNIEHPLLGKTLIAAGMALFGDDPLGWRIGSTLAATAVVVGVFAILYLLFGRIRTAGIGATLAILNFTVFVQARTAMLDGYMAAFVVTGVATLLWAMQAQTRGQAWRRWIAGAVLLGLALGTKWTALPYIGFAGLAFLLAHRTQPRLHPLAALAALGAVAALTYALTFWPAFLYRTQPLTLSTLLPFQLDMYARQTQVLPPHPYQSAWWTWAFDWRPVWYLYEPVDGAQRGILLLGNPVVMWGGLIAVLACLYAWVRGNVRAGGVALLWIASLAMWALIPKSLGFFYYYYLSSIWLCVAIAAAFDHWRARLRYWDEAFLAAAAVLFVHFYPILAATPLKGADSFHGWMWLKSWI</sequence>
<comment type="similarity">
    <text evidence="1">Belongs to the glycosyltransferase 39 family.</text>
</comment>
<evidence type="ECO:0000313" key="5">
    <source>
        <dbReference type="Proteomes" id="UP000033203"/>
    </source>
</evidence>
<feature type="transmembrane region" description="Helical" evidence="1">
    <location>
        <begin position="314"/>
        <end position="331"/>
    </location>
</feature>
<dbReference type="GO" id="GO:0004169">
    <property type="term" value="F:dolichyl-phosphate-mannose-protein mannosyltransferase activity"/>
    <property type="evidence" value="ECO:0007669"/>
    <property type="project" value="UniProtKB-UniRule"/>
</dbReference>
<keyword evidence="1" id="KW-0472">Membrane</keyword>
<evidence type="ECO:0000256" key="1">
    <source>
        <dbReference type="RuleBase" id="RU367007"/>
    </source>
</evidence>
<dbReference type="EMBL" id="JXTP01000022">
    <property type="protein sequence ID" value="KIU29021.1"/>
    <property type="molecule type" value="Genomic_DNA"/>
</dbReference>
<feature type="transmembrane region" description="Helical" evidence="1">
    <location>
        <begin position="161"/>
        <end position="182"/>
    </location>
</feature>
<evidence type="ECO:0000259" key="3">
    <source>
        <dbReference type="Pfam" id="PF16192"/>
    </source>
</evidence>